<organism evidence="7">
    <name type="scientific">Lepeophtheirus salmonis</name>
    <name type="common">Salmon louse</name>
    <name type="synonym">Caligus salmonis</name>
    <dbReference type="NCBI Taxonomy" id="72036"/>
    <lineage>
        <taxon>Eukaryota</taxon>
        <taxon>Metazoa</taxon>
        <taxon>Ecdysozoa</taxon>
        <taxon>Arthropoda</taxon>
        <taxon>Crustacea</taxon>
        <taxon>Multicrustacea</taxon>
        <taxon>Hexanauplia</taxon>
        <taxon>Copepoda</taxon>
        <taxon>Siphonostomatoida</taxon>
        <taxon>Caligidae</taxon>
        <taxon>Lepeophtheirus</taxon>
    </lineage>
</organism>
<evidence type="ECO:0000259" key="6">
    <source>
        <dbReference type="PROSITE" id="PS51401"/>
    </source>
</evidence>
<dbReference type="Gene3D" id="4.10.1130.20">
    <property type="match status" value="2"/>
</dbReference>
<dbReference type="GO" id="GO:0046872">
    <property type="term" value="F:metal ion binding"/>
    <property type="evidence" value="ECO:0007669"/>
    <property type="project" value="UniProtKB-KW"/>
</dbReference>
<feature type="domain" description="CS" evidence="5">
    <location>
        <begin position="246"/>
        <end position="336"/>
    </location>
</feature>
<dbReference type="PROSITE" id="PS51203">
    <property type="entry name" value="CS"/>
    <property type="match status" value="1"/>
</dbReference>
<protein>
    <recommendedName>
        <fullName evidence="8">Cysteine and histidine-rich domain-containing protein 1</fullName>
    </recommendedName>
</protein>
<feature type="non-terminal residue" evidence="7">
    <location>
        <position position="1"/>
    </location>
</feature>
<keyword evidence="1" id="KW-0479">Metal-binding</keyword>
<keyword evidence="2" id="KW-0677">Repeat</keyword>
<proteinExistence type="predicted"/>
<dbReference type="SUPFAM" id="SSF49764">
    <property type="entry name" value="HSP20-like chaperones"/>
    <property type="match status" value="1"/>
</dbReference>
<dbReference type="Pfam" id="PF04969">
    <property type="entry name" value="CS"/>
    <property type="match status" value="1"/>
</dbReference>
<keyword evidence="3" id="KW-0862">Zinc</keyword>
<dbReference type="OrthoDB" id="10261079at2759"/>
<evidence type="ECO:0000313" key="7">
    <source>
        <dbReference type="EMBL" id="CDW17644.1"/>
    </source>
</evidence>
<evidence type="ECO:0008006" key="8">
    <source>
        <dbReference type="Google" id="ProtNLM"/>
    </source>
</evidence>
<dbReference type="PANTHER" id="PTHR46983:SF3">
    <property type="entry name" value="CHPADIPLOID STATE MAINTENANCE PROTEIN CHPA"/>
    <property type="match status" value="1"/>
</dbReference>
<evidence type="ECO:0000256" key="4">
    <source>
        <dbReference type="SAM" id="MobiDB-lite"/>
    </source>
</evidence>
<dbReference type="AlphaFoldDB" id="A0A0K2SVC2"/>
<dbReference type="InterPro" id="IPR039790">
    <property type="entry name" value="CHRD1"/>
</dbReference>
<dbReference type="InterPro" id="IPR007051">
    <property type="entry name" value="CHORD_dom"/>
</dbReference>
<feature type="domain" description="CHORD" evidence="6">
    <location>
        <begin position="35"/>
        <end position="94"/>
    </location>
</feature>
<feature type="region of interest" description="Disordered" evidence="4">
    <location>
        <begin position="90"/>
        <end position="130"/>
    </location>
</feature>
<dbReference type="PROSITE" id="PS51401">
    <property type="entry name" value="CHORD"/>
    <property type="match status" value="2"/>
</dbReference>
<dbReference type="InterPro" id="IPR008978">
    <property type="entry name" value="HSP20-like_chaperone"/>
</dbReference>
<feature type="domain" description="CHORD" evidence="6">
    <location>
        <begin position="177"/>
        <end position="235"/>
    </location>
</feature>
<evidence type="ECO:0000256" key="1">
    <source>
        <dbReference type="ARBA" id="ARBA00022723"/>
    </source>
</evidence>
<dbReference type="Gene3D" id="2.60.40.790">
    <property type="match status" value="1"/>
</dbReference>
<reference evidence="7" key="1">
    <citation type="submission" date="2014-05" db="EMBL/GenBank/DDBJ databases">
        <authorList>
            <person name="Chronopoulou M."/>
        </authorList>
    </citation>
    <scope>NUCLEOTIDE SEQUENCE</scope>
    <source>
        <tissue evidence="7">Whole organism</tissue>
    </source>
</reference>
<evidence type="ECO:0000256" key="3">
    <source>
        <dbReference type="ARBA" id="ARBA00022833"/>
    </source>
</evidence>
<evidence type="ECO:0000259" key="5">
    <source>
        <dbReference type="PROSITE" id="PS51203"/>
    </source>
</evidence>
<dbReference type="InterPro" id="IPR007052">
    <property type="entry name" value="CS_dom"/>
</dbReference>
<feature type="non-terminal residue" evidence="7">
    <location>
        <position position="388"/>
    </location>
</feature>
<dbReference type="Pfam" id="PF04968">
    <property type="entry name" value="CHORD"/>
    <property type="match status" value="2"/>
</dbReference>
<accession>A0A0K2SVC2</accession>
<dbReference type="EMBL" id="HACA01000283">
    <property type="protein sequence ID" value="CDW17644.1"/>
    <property type="molecule type" value="Transcribed_RNA"/>
</dbReference>
<sequence>RKLIERIFQTSAARFSFILKIHVLGSTWKMSELLCYNSGCGNKFNPTKNGEDACKFHSGTPVFHDAYKFWSCCGKKTTDFSTFLSTPPCTSGPHTNIPPKESLDVKRSSSEEKTILNERPKEWNPPQPALSSLKRPPLDTKCFRPKPKIASSIQGLSFEKSVKEVSEGGAMNPEEPCKNGGCKITYGEAIEETQCVYHNGVPIFHEGMKFWSCCQKKTSDFQSFLNQEGCQRGDHKWIKDNEGNEKIECRYDWHQTSNTVSLAIYAKKYDPNLSYVEFNPIRLVAHIFFPEQGGAFDMDIELNGVIDTEKTQVSMNGSKVEICMKKAELFTWSKLSVPKTKTTKMSEILSPKNETEYTVDSLDLDDLDLTVSKPVLSFEASGGKSGAK</sequence>
<dbReference type="PANTHER" id="PTHR46983">
    <property type="entry name" value="CYSTEINE AND HISTIDINE-RICH DOMAIN-CONTAINING PROTEIN 1"/>
    <property type="match status" value="1"/>
</dbReference>
<evidence type="ECO:0000256" key="2">
    <source>
        <dbReference type="ARBA" id="ARBA00022737"/>
    </source>
</evidence>
<feature type="compositionally biased region" description="Basic and acidic residues" evidence="4">
    <location>
        <begin position="101"/>
        <end position="122"/>
    </location>
</feature>
<name>A0A0K2SVC2_LEPSM</name>